<dbReference type="SUPFAM" id="SSF48498">
    <property type="entry name" value="Tetracyclin repressor-like, C-terminal domain"/>
    <property type="match status" value="1"/>
</dbReference>
<comment type="caution">
    <text evidence="6">The sequence shown here is derived from an EMBL/GenBank/DDBJ whole genome shotgun (WGS) entry which is preliminary data.</text>
</comment>
<evidence type="ECO:0000256" key="1">
    <source>
        <dbReference type="ARBA" id="ARBA00023015"/>
    </source>
</evidence>
<evidence type="ECO:0000256" key="4">
    <source>
        <dbReference type="PROSITE-ProRule" id="PRU00335"/>
    </source>
</evidence>
<protein>
    <submittedName>
        <fullName evidence="6">TetR family transcriptional regulator</fullName>
    </submittedName>
</protein>
<organism evidence="6 7">
    <name type="scientific">Deinococcus ruber</name>
    <dbReference type="NCBI Taxonomy" id="1848197"/>
    <lineage>
        <taxon>Bacteria</taxon>
        <taxon>Thermotogati</taxon>
        <taxon>Deinococcota</taxon>
        <taxon>Deinococci</taxon>
        <taxon>Deinococcales</taxon>
        <taxon>Deinococcaceae</taxon>
        <taxon>Deinococcus</taxon>
    </lineage>
</organism>
<gene>
    <name evidence="6" type="ORF">GCM10008957_37900</name>
</gene>
<dbReference type="InterPro" id="IPR036271">
    <property type="entry name" value="Tet_transcr_reg_TetR-rel_C_sf"/>
</dbReference>
<dbReference type="Proteomes" id="UP000603865">
    <property type="component" value="Unassembled WGS sequence"/>
</dbReference>
<evidence type="ECO:0000256" key="3">
    <source>
        <dbReference type="ARBA" id="ARBA00023163"/>
    </source>
</evidence>
<dbReference type="Gene3D" id="1.10.357.10">
    <property type="entry name" value="Tetracycline Repressor, domain 2"/>
    <property type="match status" value="1"/>
</dbReference>
<dbReference type="SUPFAM" id="SSF46689">
    <property type="entry name" value="Homeodomain-like"/>
    <property type="match status" value="1"/>
</dbReference>
<feature type="DNA-binding region" description="H-T-H motif" evidence="4">
    <location>
        <begin position="33"/>
        <end position="52"/>
    </location>
</feature>
<dbReference type="PRINTS" id="PR00455">
    <property type="entry name" value="HTHTETR"/>
</dbReference>
<evidence type="ECO:0000313" key="6">
    <source>
        <dbReference type="EMBL" id="GGR22257.1"/>
    </source>
</evidence>
<keyword evidence="2 4" id="KW-0238">DNA-binding</keyword>
<dbReference type="Pfam" id="PF00440">
    <property type="entry name" value="TetR_N"/>
    <property type="match status" value="1"/>
</dbReference>
<dbReference type="PANTHER" id="PTHR47506">
    <property type="entry name" value="TRANSCRIPTIONAL REGULATORY PROTEIN"/>
    <property type="match status" value="1"/>
</dbReference>
<dbReference type="PANTHER" id="PTHR47506:SF7">
    <property type="entry name" value="TRANSCRIPTIONAL REGULATORY PROTEIN"/>
    <property type="match status" value="1"/>
</dbReference>
<reference evidence="6" key="2">
    <citation type="submission" date="2020-09" db="EMBL/GenBank/DDBJ databases">
        <authorList>
            <person name="Sun Q."/>
            <person name="Ohkuma M."/>
        </authorList>
    </citation>
    <scope>NUCLEOTIDE SEQUENCE</scope>
    <source>
        <strain evidence="6">JCM 31311</strain>
    </source>
</reference>
<feature type="domain" description="HTH tetR-type" evidence="5">
    <location>
        <begin position="10"/>
        <end position="70"/>
    </location>
</feature>
<proteinExistence type="predicted"/>
<dbReference type="AlphaFoldDB" id="A0A918CGB5"/>
<dbReference type="PROSITE" id="PS50977">
    <property type="entry name" value="HTH_TETR_2"/>
    <property type="match status" value="1"/>
</dbReference>
<keyword evidence="7" id="KW-1185">Reference proteome</keyword>
<accession>A0A918CGB5</accession>
<dbReference type="GO" id="GO:0003677">
    <property type="term" value="F:DNA binding"/>
    <property type="evidence" value="ECO:0007669"/>
    <property type="project" value="UniProtKB-UniRule"/>
</dbReference>
<dbReference type="EMBL" id="BMQL01000028">
    <property type="protein sequence ID" value="GGR22257.1"/>
    <property type="molecule type" value="Genomic_DNA"/>
</dbReference>
<dbReference type="RefSeq" id="WP_189092076.1">
    <property type="nucleotide sequence ID" value="NZ_BMQL01000028.1"/>
</dbReference>
<keyword evidence="3" id="KW-0804">Transcription</keyword>
<evidence type="ECO:0000313" key="7">
    <source>
        <dbReference type="Proteomes" id="UP000603865"/>
    </source>
</evidence>
<sequence>MPRVSRTQAAQNRELTIQAAARLFRERGIDHVSVQDVMAAVGLTHGGFYRQFKSKDALVSEATRYAYTSMAASIGEVESSIGDHHAAQQAYIREYLSAAHRDHPGQGCPTAALVQDVARTGTADTRHTLAEGVESLARWLDSGDQDGLVTACTLFGALLVARAAEGTPLADQVLERVGAALTQAR</sequence>
<reference evidence="6" key="1">
    <citation type="journal article" date="2014" name="Int. J. Syst. Evol. Microbiol.">
        <title>Complete genome sequence of Corynebacterium casei LMG S-19264T (=DSM 44701T), isolated from a smear-ripened cheese.</title>
        <authorList>
            <consortium name="US DOE Joint Genome Institute (JGI-PGF)"/>
            <person name="Walter F."/>
            <person name="Albersmeier A."/>
            <person name="Kalinowski J."/>
            <person name="Ruckert C."/>
        </authorList>
    </citation>
    <scope>NUCLEOTIDE SEQUENCE</scope>
    <source>
        <strain evidence="6">JCM 31311</strain>
    </source>
</reference>
<dbReference type="Gene3D" id="1.10.10.60">
    <property type="entry name" value="Homeodomain-like"/>
    <property type="match status" value="1"/>
</dbReference>
<evidence type="ECO:0000256" key="2">
    <source>
        <dbReference type="ARBA" id="ARBA00023125"/>
    </source>
</evidence>
<keyword evidence="1" id="KW-0805">Transcription regulation</keyword>
<dbReference type="InterPro" id="IPR001647">
    <property type="entry name" value="HTH_TetR"/>
</dbReference>
<name>A0A918CGB5_9DEIO</name>
<evidence type="ECO:0000259" key="5">
    <source>
        <dbReference type="PROSITE" id="PS50977"/>
    </source>
</evidence>
<dbReference type="InterPro" id="IPR009057">
    <property type="entry name" value="Homeodomain-like_sf"/>
</dbReference>